<evidence type="ECO:0000256" key="1">
    <source>
        <dbReference type="SAM" id="Phobius"/>
    </source>
</evidence>
<protein>
    <submittedName>
        <fullName evidence="2">Iron uptake protein</fullName>
    </submittedName>
</protein>
<organism evidence="2 3">
    <name type="scientific">Sphingomonas spermidinifaciens</name>
    <dbReference type="NCBI Taxonomy" id="1141889"/>
    <lineage>
        <taxon>Bacteria</taxon>
        <taxon>Pseudomonadati</taxon>
        <taxon>Pseudomonadota</taxon>
        <taxon>Alphaproteobacteria</taxon>
        <taxon>Sphingomonadales</taxon>
        <taxon>Sphingomonadaceae</taxon>
        <taxon>Sphingomonas</taxon>
    </lineage>
</organism>
<keyword evidence="1" id="KW-0812">Transmembrane</keyword>
<sequence length="102" mass="10309">MTAVTARRGSMVADEGAALILWRIAAGFVGGYALTSGFVALLGSVLPLAGMARGEAVSLAAMLALFVYVPACLLMFATRRPLRDGALLSAGAAATIALARAI</sequence>
<gene>
    <name evidence="2" type="ORF">COC42_07985</name>
</gene>
<keyword evidence="3" id="KW-1185">Reference proteome</keyword>
<keyword evidence="1" id="KW-1133">Transmembrane helix</keyword>
<evidence type="ECO:0000313" key="3">
    <source>
        <dbReference type="Proteomes" id="UP000218366"/>
    </source>
</evidence>
<keyword evidence="1" id="KW-0472">Membrane</keyword>
<reference evidence="2 3" key="1">
    <citation type="submission" date="2017-09" db="EMBL/GenBank/DDBJ databases">
        <title>Sphingomonas spermidinifaciens 9NM-10, whole genome shotgun sequence.</title>
        <authorList>
            <person name="Feng G."/>
            <person name="Zhu H."/>
        </authorList>
    </citation>
    <scope>NUCLEOTIDE SEQUENCE [LARGE SCALE GENOMIC DNA]</scope>
    <source>
        <strain evidence="2 3">9NM-10</strain>
    </source>
</reference>
<name>A0A2A4B8W1_9SPHN</name>
<accession>A0A2A4B8W1</accession>
<comment type="caution">
    <text evidence="2">The sequence shown here is derived from an EMBL/GenBank/DDBJ whole genome shotgun (WGS) entry which is preliminary data.</text>
</comment>
<dbReference type="Proteomes" id="UP000218366">
    <property type="component" value="Unassembled WGS sequence"/>
</dbReference>
<feature type="transmembrane region" description="Helical" evidence="1">
    <location>
        <begin position="56"/>
        <end position="77"/>
    </location>
</feature>
<dbReference type="AlphaFoldDB" id="A0A2A4B8W1"/>
<feature type="transmembrane region" description="Helical" evidence="1">
    <location>
        <begin position="20"/>
        <end position="44"/>
    </location>
</feature>
<evidence type="ECO:0000313" key="2">
    <source>
        <dbReference type="EMBL" id="PCD04218.1"/>
    </source>
</evidence>
<dbReference type="EMBL" id="NWMW01000001">
    <property type="protein sequence ID" value="PCD04218.1"/>
    <property type="molecule type" value="Genomic_DNA"/>
</dbReference>
<proteinExistence type="predicted"/>